<accession>A0A5C8HWS9</accession>
<keyword evidence="3" id="KW-1185">Reference proteome</keyword>
<dbReference type="Pfam" id="PF19136">
    <property type="entry name" value="DUF5819"/>
    <property type="match status" value="1"/>
</dbReference>
<dbReference type="EMBL" id="VRSV01000002">
    <property type="protein sequence ID" value="TXK10427.1"/>
    <property type="molecule type" value="Genomic_DNA"/>
</dbReference>
<comment type="caution">
    <text evidence="2">The sequence shown here is derived from an EMBL/GenBank/DDBJ whole genome shotgun (WGS) entry which is preliminary data.</text>
</comment>
<gene>
    <name evidence="2" type="ORF">FVP77_16490</name>
</gene>
<proteinExistence type="predicted"/>
<organism evidence="2 3">
    <name type="scientific">Microbacterium hatanonis</name>
    <dbReference type="NCBI Taxonomy" id="404366"/>
    <lineage>
        <taxon>Bacteria</taxon>
        <taxon>Bacillati</taxon>
        <taxon>Actinomycetota</taxon>
        <taxon>Actinomycetes</taxon>
        <taxon>Micrococcales</taxon>
        <taxon>Microbacteriaceae</taxon>
        <taxon>Microbacterium</taxon>
    </lineage>
</organism>
<dbReference type="InterPro" id="IPR043857">
    <property type="entry name" value="DUF5819"/>
</dbReference>
<evidence type="ECO:0000313" key="3">
    <source>
        <dbReference type="Proteomes" id="UP000321034"/>
    </source>
</evidence>
<dbReference type="RefSeq" id="WP_147895596.1">
    <property type="nucleotide sequence ID" value="NZ_BAAANR010000001.1"/>
</dbReference>
<sequence>MAVATALTLVIVAGYVFISAAFTFPPSAAQATVRQTFAPYFSQQWNVFAPNIMRSNRELQVQVQWREDGELVHSDWIDVTNIEFAAARGIPLPSRISKSSFNAAQAYMSRYNSLSSPQKTRVRDTFIEALGGGEFAPIQDSTLLDEIDAAGSDGGDEEFEPVTDSDVVDESAATEASGNRSAVVRFLRYDYMLVRFAAAFGSAYFDQDVERVRWRVETQRTNDFLHRFDDEPQSEASVVTFGWRQPGREVDPEVLAIFDDVVERYTGR</sequence>
<dbReference type="Proteomes" id="UP000321034">
    <property type="component" value="Unassembled WGS sequence"/>
</dbReference>
<dbReference type="OrthoDB" id="9342777at2"/>
<evidence type="ECO:0000256" key="1">
    <source>
        <dbReference type="SAM" id="MobiDB-lite"/>
    </source>
</evidence>
<reference evidence="2 3" key="1">
    <citation type="submission" date="2019-08" db="EMBL/GenBank/DDBJ databases">
        <authorList>
            <person name="Dong K."/>
        </authorList>
    </citation>
    <scope>NUCLEOTIDE SEQUENCE [LARGE SCALE GENOMIC DNA]</scope>
    <source>
        <strain evidence="2 3">JCM14558</strain>
    </source>
</reference>
<feature type="region of interest" description="Disordered" evidence="1">
    <location>
        <begin position="149"/>
        <end position="173"/>
    </location>
</feature>
<name>A0A5C8HWS9_9MICO</name>
<feature type="compositionally biased region" description="Acidic residues" evidence="1">
    <location>
        <begin position="149"/>
        <end position="169"/>
    </location>
</feature>
<protein>
    <submittedName>
        <fullName evidence="2">Uncharacterized protein</fullName>
    </submittedName>
</protein>
<dbReference type="AlphaFoldDB" id="A0A5C8HWS9"/>
<evidence type="ECO:0000313" key="2">
    <source>
        <dbReference type="EMBL" id="TXK10427.1"/>
    </source>
</evidence>